<dbReference type="PANTHER" id="PTHR36175:SF1">
    <property type="entry name" value="CYANOPHYCINASE"/>
    <property type="match status" value="1"/>
</dbReference>
<dbReference type="EMBL" id="VSSQ01000389">
    <property type="protein sequence ID" value="MPL93348.1"/>
    <property type="molecule type" value="Genomic_DNA"/>
</dbReference>
<dbReference type="EC" id="3.4.15.6" evidence="4"/>
<evidence type="ECO:0000256" key="2">
    <source>
        <dbReference type="ARBA" id="ARBA00002039"/>
    </source>
</evidence>
<dbReference type="GO" id="GO:0006508">
    <property type="term" value="P:proteolysis"/>
    <property type="evidence" value="ECO:0007669"/>
    <property type="project" value="UniProtKB-KW"/>
</dbReference>
<comment type="catalytic activity">
    <reaction evidence="1">
        <text>[L-4-(L-arginin-2-N-yl)aspartate](n) + H2O = [L-4-(L-arginin-2-N-yl)aspartate](n-1) + L-4-(L-arginin-2-N-yl)aspartate</text>
        <dbReference type="Rhea" id="RHEA:12845"/>
        <dbReference type="Rhea" id="RHEA-COMP:13728"/>
        <dbReference type="Rhea" id="RHEA-COMP:13734"/>
        <dbReference type="ChEBI" id="CHEBI:15377"/>
        <dbReference type="ChEBI" id="CHEBI:137986"/>
        <dbReference type="ChEBI" id="CHEBI:137991"/>
        <dbReference type="EC" id="3.4.15.6"/>
    </reaction>
</comment>
<comment type="function">
    <text evidence="2">Exopeptidase that catalyzes the hydrolytic cleavage of multi-L-arginyl-poly-L-aspartic acid (cyanophycin; a water-insoluble reserve polymer) into aspartate-arginine dipeptides.</text>
</comment>
<evidence type="ECO:0000256" key="5">
    <source>
        <dbReference type="ARBA" id="ARBA00015719"/>
    </source>
</evidence>
<dbReference type="GO" id="GO:0008236">
    <property type="term" value="F:serine-type peptidase activity"/>
    <property type="evidence" value="ECO:0007669"/>
    <property type="project" value="UniProtKB-KW"/>
</dbReference>
<dbReference type="Gene3D" id="3.40.50.880">
    <property type="match status" value="1"/>
</dbReference>
<evidence type="ECO:0000256" key="4">
    <source>
        <dbReference type="ARBA" id="ARBA00013115"/>
    </source>
</evidence>
<accession>A0A644VPN8</accession>
<dbReference type="PANTHER" id="PTHR36175">
    <property type="entry name" value="CYANOPHYCINASE"/>
    <property type="match status" value="1"/>
</dbReference>
<evidence type="ECO:0000256" key="8">
    <source>
        <dbReference type="ARBA" id="ARBA00022825"/>
    </source>
</evidence>
<comment type="similarity">
    <text evidence="3">Belongs to the peptidase S51 family.</text>
</comment>
<evidence type="ECO:0000256" key="1">
    <source>
        <dbReference type="ARBA" id="ARBA00001092"/>
    </source>
</evidence>
<evidence type="ECO:0000256" key="7">
    <source>
        <dbReference type="ARBA" id="ARBA00022801"/>
    </source>
</evidence>
<keyword evidence="8" id="KW-0720">Serine protease</keyword>
<organism evidence="9">
    <name type="scientific">bioreactor metagenome</name>
    <dbReference type="NCBI Taxonomy" id="1076179"/>
    <lineage>
        <taxon>unclassified sequences</taxon>
        <taxon>metagenomes</taxon>
        <taxon>ecological metagenomes</taxon>
    </lineage>
</organism>
<reference evidence="9" key="1">
    <citation type="submission" date="2019-08" db="EMBL/GenBank/DDBJ databases">
        <authorList>
            <person name="Kucharzyk K."/>
            <person name="Murdoch R.W."/>
            <person name="Higgins S."/>
            <person name="Loffler F."/>
        </authorList>
    </citation>
    <scope>NUCLEOTIDE SEQUENCE</scope>
</reference>
<dbReference type="NCBIfam" id="TIGR02069">
    <property type="entry name" value="cyanophycinase"/>
    <property type="match status" value="1"/>
</dbReference>
<evidence type="ECO:0000256" key="6">
    <source>
        <dbReference type="ARBA" id="ARBA00022670"/>
    </source>
</evidence>
<gene>
    <name evidence="9" type="primary">cphB_3</name>
    <name evidence="9" type="ORF">SDC9_39474</name>
</gene>
<keyword evidence="9" id="KW-0121">Carboxypeptidase</keyword>
<dbReference type="InterPro" id="IPR029062">
    <property type="entry name" value="Class_I_gatase-like"/>
</dbReference>
<proteinExistence type="inferred from homology"/>
<dbReference type="Pfam" id="PF03575">
    <property type="entry name" value="Peptidase_S51"/>
    <property type="match status" value="1"/>
</dbReference>
<dbReference type="AlphaFoldDB" id="A0A644VPN8"/>
<keyword evidence="6" id="KW-0645">Protease</keyword>
<protein>
    <recommendedName>
        <fullName evidence="5">Cyanophycinase</fullName>
        <ecNumber evidence="4">3.4.15.6</ecNumber>
    </recommendedName>
</protein>
<name>A0A644VPN8_9ZZZZ</name>
<dbReference type="SUPFAM" id="SSF52317">
    <property type="entry name" value="Class I glutamine amidotransferase-like"/>
    <property type="match status" value="1"/>
</dbReference>
<dbReference type="InterPro" id="IPR005320">
    <property type="entry name" value="Peptidase_S51"/>
</dbReference>
<sequence>MKNRTLFIAIIILLHMVACSQNPQTELKYEAEKIDSKGTLVIEGGGDRIEVILKTIIEYSGGVNSKVLVVPFASGVAEETGIKQSEEFRVLGCKSADYIFCEKDSIDSPSSLAKLDGVTAIFFSGGDQVILSAYLEGTKFLEKIREIYKNGGVVSGTSAGAAIMSRVMLTGEQRSDTTNSQIFNTIEKGDVITAKGFGFLDNIVVDQHFLKRKRQIRLISVLMDNPGLRGIGIDEETAIVVKSDNTIEVIGDNKAMLFEPYSAVNGSGDLSSFKLTILNPGDIYKL</sequence>
<dbReference type="InterPro" id="IPR011811">
    <property type="entry name" value="Peptidase_S51_cyanophycinase"/>
</dbReference>
<dbReference type="CDD" id="cd03145">
    <property type="entry name" value="GAT1_cyanophycinase"/>
    <property type="match status" value="1"/>
</dbReference>
<dbReference type="GO" id="GO:0008241">
    <property type="term" value="F:peptidyl-dipeptidase activity"/>
    <property type="evidence" value="ECO:0007669"/>
    <property type="project" value="UniProtKB-EC"/>
</dbReference>
<evidence type="ECO:0000256" key="3">
    <source>
        <dbReference type="ARBA" id="ARBA00006534"/>
    </source>
</evidence>
<comment type="caution">
    <text evidence="9">The sequence shown here is derived from an EMBL/GenBank/DDBJ whole genome shotgun (WGS) entry which is preliminary data.</text>
</comment>
<keyword evidence="7 9" id="KW-0378">Hydrolase</keyword>
<dbReference type="GO" id="GO:0004180">
    <property type="term" value="F:carboxypeptidase activity"/>
    <property type="evidence" value="ECO:0007669"/>
    <property type="project" value="UniProtKB-KW"/>
</dbReference>
<evidence type="ECO:0000313" key="9">
    <source>
        <dbReference type="EMBL" id="MPL93348.1"/>
    </source>
</evidence>